<dbReference type="GO" id="GO:0004930">
    <property type="term" value="F:G protein-coupled receptor activity"/>
    <property type="evidence" value="ECO:0007669"/>
    <property type="project" value="TreeGrafter"/>
</dbReference>
<keyword evidence="9" id="KW-1185">Reference proteome</keyword>
<feature type="transmembrane region" description="Helical" evidence="7">
    <location>
        <begin position="185"/>
        <end position="210"/>
    </location>
</feature>
<feature type="transmembrane region" description="Helical" evidence="7">
    <location>
        <begin position="78"/>
        <end position="101"/>
    </location>
</feature>
<keyword evidence="5 7" id="KW-0472">Membrane</keyword>
<keyword evidence="3 7" id="KW-0812">Transmembrane</keyword>
<dbReference type="PANTHER" id="PTHR15876">
    <property type="entry name" value="TRANSMEMBRANE PROTEIN ADIPOCYTE-ASSOCIATED 1"/>
    <property type="match status" value="1"/>
</dbReference>
<dbReference type="RefSeq" id="XP_020906491.1">
    <property type="nucleotide sequence ID" value="XM_021050832.2"/>
</dbReference>
<accession>A0A913XML6</accession>
<name>A0A913XML6_EXADI</name>
<organism evidence="8 9">
    <name type="scientific">Exaiptasia diaphana</name>
    <name type="common">Tropical sea anemone</name>
    <name type="synonym">Aiptasia pulchella</name>
    <dbReference type="NCBI Taxonomy" id="2652724"/>
    <lineage>
        <taxon>Eukaryota</taxon>
        <taxon>Metazoa</taxon>
        <taxon>Cnidaria</taxon>
        <taxon>Anthozoa</taxon>
        <taxon>Hexacorallia</taxon>
        <taxon>Actiniaria</taxon>
        <taxon>Aiptasiidae</taxon>
        <taxon>Exaiptasia</taxon>
    </lineage>
</organism>
<sequence>MFLLNESPTNSTKPEKKIKEDWCNRILYETISGKIRILDIILLVPNAIFLIFLFYGLSVAHTKFSRVRTPIVRTIYSLVFADSMTGVLKSFISMFLTIHFVEDQKNNVAIEVLWLAWRCFVLGVELCVIIFALFSVDNRFGVRRVILVSALVAVIFTATQAFLEFQTKKDDIYGGKYALFQHGGMMFWFISSVVFGTVYCLIVILPFTRLREYRIFPAKKSFYWYCGVLSVVNILQSIGSGLVAFAKKSVGVCLVDFTSICYFALFAPLVYCVFLSDFLGSNTDYLLTTQSNTSETYQPIPDKLLEGHNGTDGDSDSDDDDDYVPKYTQYGAIS</sequence>
<keyword evidence="4 7" id="KW-1133">Transmembrane helix</keyword>
<feature type="transmembrane region" description="Helical" evidence="7">
    <location>
        <begin position="222"/>
        <end position="245"/>
    </location>
</feature>
<dbReference type="AlphaFoldDB" id="A0A913XML6"/>
<dbReference type="Pfam" id="PF10160">
    <property type="entry name" value="Tmemb_40"/>
    <property type="match status" value="1"/>
</dbReference>
<evidence type="ECO:0000256" key="1">
    <source>
        <dbReference type="ARBA" id="ARBA00004141"/>
    </source>
</evidence>
<feature type="transmembrane region" description="Helical" evidence="7">
    <location>
        <begin position="113"/>
        <end position="134"/>
    </location>
</feature>
<dbReference type="GO" id="GO:0005886">
    <property type="term" value="C:plasma membrane"/>
    <property type="evidence" value="ECO:0007669"/>
    <property type="project" value="TreeGrafter"/>
</dbReference>
<dbReference type="KEGG" id="epa:110244623"/>
<feature type="transmembrane region" description="Helical" evidence="7">
    <location>
        <begin position="146"/>
        <end position="165"/>
    </location>
</feature>
<feature type="compositionally biased region" description="Acidic residues" evidence="6">
    <location>
        <begin position="313"/>
        <end position="322"/>
    </location>
</feature>
<proteinExistence type="inferred from homology"/>
<protein>
    <submittedName>
        <fullName evidence="8">Uncharacterized protein</fullName>
    </submittedName>
</protein>
<reference evidence="8" key="1">
    <citation type="submission" date="2022-11" db="UniProtKB">
        <authorList>
            <consortium name="EnsemblMetazoa"/>
        </authorList>
    </citation>
    <scope>IDENTIFICATION</scope>
</reference>
<evidence type="ECO:0000256" key="5">
    <source>
        <dbReference type="ARBA" id="ARBA00023136"/>
    </source>
</evidence>
<dbReference type="PANTHER" id="PTHR15876:SF8">
    <property type="entry name" value="TRANSMEMBRANE PROTEIN ADIPOCYTE-ASSOCIATED 1"/>
    <property type="match status" value="1"/>
</dbReference>
<dbReference type="Proteomes" id="UP000887567">
    <property type="component" value="Unplaced"/>
</dbReference>
<feature type="transmembrane region" description="Helical" evidence="7">
    <location>
        <begin position="37"/>
        <end position="57"/>
    </location>
</feature>
<dbReference type="EnsemblMetazoa" id="XM_021050832.2">
    <property type="protein sequence ID" value="XP_020906491.1"/>
    <property type="gene ID" value="LOC110244623"/>
</dbReference>
<dbReference type="GeneID" id="110244623"/>
<evidence type="ECO:0000313" key="8">
    <source>
        <dbReference type="EnsemblMetazoa" id="XP_020906491.1"/>
    </source>
</evidence>
<evidence type="ECO:0000256" key="7">
    <source>
        <dbReference type="SAM" id="Phobius"/>
    </source>
</evidence>
<feature type="region of interest" description="Disordered" evidence="6">
    <location>
        <begin position="306"/>
        <end position="334"/>
    </location>
</feature>
<evidence type="ECO:0000313" key="9">
    <source>
        <dbReference type="Proteomes" id="UP000887567"/>
    </source>
</evidence>
<comment type="subcellular location">
    <subcellularLocation>
        <location evidence="1">Membrane</location>
        <topology evidence="1">Multi-pass membrane protein</topology>
    </subcellularLocation>
</comment>
<evidence type="ECO:0000256" key="2">
    <source>
        <dbReference type="ARBA" id="ARBA00010125"/>
    </source>
</evidence>
<evidence type="ECO:0000256" key="4">
    <source>
        <dbReference type="ARBA" id="ARBA00022989"/>
    </source>
</evidence>
<feature type="transmembrane region" description="Helical" evidence="7">
    <location>
        <begin position="257"/>
        <end position="279"/>
    </location>
</feature>
<dbReference type="InterPro" id="IPR018781">
    <property type="entry name" value="TPRA1/CAND2/CAND8"/>
</dbReference>
<comment type="similarity">
    <text evidence="2">Belongs to the UPF0359 family.</text>
</comment>
<evidence type="ECO:0000256" key="3">
    <source>
        <dbReference type="ARBA" id="ARBA00022692"/>
    </source>
</evidence>
<dbReference type="OrthoDB" id="10027388at2759"/>
<dbReference type="OMA" id="LQAWQCS"/>
<evidence type="ECO:0000256" key="6">
    <source>
        <dbReference type="SAM" id="MobiDB-lite"/>
    </source>
</evidence>